<dbReference type="Pfam" id="PF07508">
    <property type="entry name" value="Recombinase"/>
    <property type="match status" value="1"/>
</dbReference>
<evidence type="ECO:0000256" key="1">
    <source>
        <dbReference type="SAM" id="Coils"/>
    </source>
</evidence>
<keyword evidence="5" id="KW-1185">Reference proteome</keyword>
<dbReference type="InterPro" id="IPR050639">
    <property type="entry name" value="SSR_resolvase"/>
</dbReference>
<dbReference type="PANTHER" id="PTHR30461:SF23">
    <property type="entry name" value="DNA RECOMBINASE-RELATED"/>
    <property type="match status" value="1"/>
</dbReference>
<dbReference type="Pfam" id="PF13408">
    <property type="entry name" value="Zn_ribbon_recom"/>
    <property type="match status" value="1"/>
</dbReference>
<dbReference type="AlphaFoldDB" id="A0A6I0FNH9"/>
<dbReference type="Gene3D" id="3.90.1750.20">
    <property type="entry name" value="Putative Large Serine Recombinase, Chain B, Domain 2"/>
    <property type="match status" value="1"/>
</dbReference>
<accession>A0A6I0FNH9</accession>
<dbReference type="EMBL" id="WBZC01000006">
    <property type="protein sequence ID" value="KAB3537874.1"/>
    <property type="molecule type" value="Genomic_DNA"/>
</dbReference>
<dbReference type="GO" id="GO:0003677">
    <property type="term" value="F:DNA binding"/>
    <property type="evidence" value="ECO:0007669"/>
    <property type="project" value="InterPro"/>
</dbReference>
<comment type="caution">
    <text evidence="4">The sequence shown here is derived from an EMBL/GenBank/DDBJ whole genome shotgun (WGS) entry which is preliminary data.</text>
</comment>
<evidence type="ECO:0000259" key="2">
    <source>
        <dbReference type="PROSITE" id="PS51736"/>
    </source>
</evidence>
<dbReference type="InterPro" id="IPR025827">
    <property type="entry name" value="Zn_ribbon_recom_dom"/>
</dbReference>
<dbReference type="PROSITE" id="PS51736">
    <property type="entry name" value="RECOMBINASES_3"/>
    <property type="match status" value="1"/>
</dbReference>
<reference evidence="4 5" key="1">
    <citation type="submission" date="2019-10" db="EMBL/GenBank/DDBJ databases">
        <title>Alkaliphilus serpentinus sp. nov. and Alkaliphilus pronyensis sp. nov., two novel anaerobic alkaliphilic species isolated from the serpentinized-hosted hydrothermal field of the Prony Bay (New Caledonia).</title>
        <authorList>
            <person name="Postec A."/>
        </authorList>
    </citation>
    <scope>NUCLEOTIDE SEQUENCE [LARGE SCALE GENOMIC DNA]</scope>
    <source>
        <strain evidence="4 5">LacV</strain>
    </source>
</reference>
<dbReference type="OrthoDB" id="9769353at2"/>
<feature type="coiled-coil region" evidence="1">
    <location>
        <begin position="447"/>
        <end position="481"/>
    </location>
</feature>
<dbReference type="InterPro" id="IPR006119">
    <property type="entry name" value="Resolv_N"/>
</dbReference>
<feature type="domain" description="Recombinase" evidence="3">
    <location>
        <begin position="182"/>
        <end position="309"/>
    </location>
</feature>
<dbReference type="CDD" id="cd00338">
    <property type="entry name" value="Ser_Recombinase"/>
    <property type="match status" value="1"/>
</dbReference>
<dbReference type="Gene3D" id="3.40.50.1390">
    <property type="entry name" value="Resolvase, N-terminal catalytic domain"/>
    <property type="match status" value="1"/>
</dbReference>
<dbReference type="SUPFAM" id="SSF53041">
    <property type="entry name" value="Resolvase-like"/>
    <property type="match status" value="1"/>
</dbReference>
<organism evidence="4 5">
    <name type="scientific">Alkaliphilus pronyensis</name>
    <dbReference type="NCBI Taxonomy" id="1482732"/>
    <lineage>
        <taxon>Bacteria</taxon>
        <taxon>Bacillati</taxon>
        <taxon>Bacillota</taxon>
        <taxon>Clostridia</taxon>
        <taxon>Peptostreptococcales</taxon>
        <taxon>Natronincolaceae</taxon>
        <taxon>Alkaliphilus</taxon>
    </lineage>
</organism>
<dbReference type="Pfam" id="PF00239">
    <property type="entry name" value="Resolvase"/>
    <property type="match status" value="1"/>
</dbReference>
<sequence>MKEVQVIQASSDRINRRNAVVLERLRVAAYCRVSTDSEEQKLSYDSQVTHYRQLVSNNQEWNLVEIYTDEAISGTQINNRIGFQKMISDALDDKIDLIVTKSISRFARNTLDTLKYVRLLKERNVAVLFEKENINTLTMNGEMLLVILSSLAQQESESISANVKMGLKMKMKRGEMVGFNGCLGYDYDSDKKILTINEREAEVVKYIFRRYIEGVGCYVIAKELTQLGYKTKRGNSNWGTSTVTGIIKNEKYKGDLLLGKSFTVDPITHRRLKNFGEEDKYYMENHHEPIITKEVFEEAQRILTKRSRRKSQEKGIKREKYSRKYAFSSMMKCGFCGSTISRRSWHGGSQYKKVVWACVTSTKKGRKYCEHSKSIKEADIEAAFVDSFNMMCSNHKNVVVEFLKTIEESIGSDGTAQKIKKISEDIYKYERKLSKLVELNIDGLITKEDYESKYTNIIEKIEKLKVEQESLDSDYDEQEELREKINSFKNLFNNNELLTEFDREIFENVIDHVIIGKVDESGIKNPYSVTFVFKTGLKVEEDCTAKKSLGIHKSDEFVYSYDRTHTRGVRYSDRASLESFICSLRLISLREFFLRGYVLLLRNKQICKTKESSAYLSMV</sequence>
<keyword evidence="1" id="KW-0175">Coiled coil</keyword>
<evidence type="ECO:0000313" key="4">
    <source>
        <dbReference type="EMBL" id="KAB3537874.1"/>
    </source>
</evidence>
<dbReference type="PANTHER" id="PTHR30461">
    <property type="entry name" value="DNA-INVERTASE FROM LAMBDOID PROPHAGE"/>
    <property type="match status" value="1"/>
</dbReference>
<dbReference type="RefSeq" id="WP_151859895.1">
    <property type="nucleotide sequence ID" value="NZ_WBZC01000006.1"/>
</dbReference>
<evidence type="ECO:0000259" key="3">
    <source>
        <dbReference type="PROSITE" id="PS51737"/>
    </source>
</evidence>
<evidence type="ECO:0000313" key="5">
    <source>
        <dbReference type="Proteomes" id="UP000432715"/>
    </source>
</evidence>
<dbReference type="SMART" id="SM00857">
    <property type="entry name" value="Resolvase"/>
    <property type="match status" value="1"/>
</dbReference>
<name>A0A6I0FNH9_9FIRM</name>
<dbReference type="GO" id="GO:0000150">
    <property type="term" value="F:DNA strand exchange activity"/>
    <property type="evidence" value="ECO:0007669"/>
    <property type="project" value="InterPro"/>
</dbReference>
<dbReference type="InterPro" id="IPR036162">
    <property type="entry name" value="Resolvase-like_N_sf"/>
</dbReference>
<dbReference type="Proteomes" id="UP000432715">
    <property type="component" value="Unassembled WGS sequence"/>
</dbReference>
<proteinExistence type="predicted"/>
<protein>
    <submittedName>
        <fullName evidence="4">Recombinase family protein</fullName>
    </submittedName>
</protein>
<gene>
    <name evidence="4" type="ORF">F8154_01885</name>
</gene>
<dbReference type="PROSITE" id="PS51737">
    <property type="entry name" value="RECOMBINASE_DNA_BIND"/>
    <property type="match status" value="1"/>
</dbReference>
<dbReference type="InterPro" id="IPR011109">
    <property type="entry name" value="DNA_bind_recombinase_dom"/>
</dbReference>
<dbReference type="InterPro" id="IPR038109">
    <property type="entry name" value="DNA_bind_recomb_sf"/>
</dbReference>
<feature type="domain" description="Resolvase/invertase-type recombinase catalytic" evidence="2">
    <location>
        <begin position="26"/>
        <end position="174"/>
    </location>
</feature>